<protein>
    <submittedName>
        <fullName evidence="1">Uncharacterized protein</fullName>
    </submittedName>
</protein>
<comment type="caution">
    <text evidence="1">The sequence shown here is derived from an EMBL/GenBank/DDBJ whole genome shotgun (WGS) entry which is preliminary data.</text>
</comment>
<organism evidence="1 2">
    <name type="scientific">Lucilia cuprina</name>
    <name type="common">Green bottle fly</name>
    <name type="synonym">Australian sheep blowfly</name>
    <dbReference type="NCBI Taxonomy" id="7375"/>
    <lineage>
        <taxon>Eukaryota</taxon>
        <taxon>Metazoa</taxon>
        <taxon>Ecdysozoa</taxon>
        <taxon>Arthropoda</taxon>
        <taxon>Hexapoda</taxon>
        <taxon>Insecta</taxon>
        <taxon>Pterygota</taxon>
        <taxon>Neoptera</taxon>
        <taxon>Endopterygota</taxon>
        <taxon>Diptera</taxon>
        <taxon>Brachycera</taxon>
        <taxon>Muscomorpha</taxon>
        <taxon>Oestroidea</taxon>
        <taxon>Calliphoridae</taxon>
        <taxon>Luciliinae</taxon>
        <taxon>Lucilia</taxon>
    </lineage>
</organism>
<sequence>MRVVVVVVSEDEGEAEVAIIAFADVEAEVVEDEVFEVLRTTSNFNIVHLVAVLVPAVVVIKVKGGEVALLAVEIVRTVVFEGKGNIEIEGTLVFITPAAATLAAVDRVSLLAAVVTVVVTWLSSPAAATDVDVVVVLSCPIGCWINTKLVFSVVVLSFRLCNTNV</sequence>
<dbReference type="Proteomes" id="UP000037069">
    <property type="component" value="Unassembled WGS sequence"/>
</dbReference>
<evidence type="ECO:0000313" key="1">
    <source>
        <dbReference type="EMBL" id="KNC33561.1"/>
    </source>
</evidence>
<evidence type="ECO:0000313" key="2">
    <source>
        <dbReference type="Proteomes" id="UP000037069"/>
    </source>
</evidence>
<keyword evidence="2" id="KW-1185">Reference proteome</keyword>
<name>A0A0L0CMQ3_LUCCU</name>
<dbReference type="EMBL" id="JRES01000182">
    <property type="protein sequence ID" value="KNC33561.1"/>
    <property type="molecule type" value="Genomic_DNA"/>
</dbReference>
<gene>
    <name evidence="1" type="ORF">FF38_03831</name>
</gene>
<dbReference type="AlphaFoldDB" id="A0A0L0CMQ3"/>
<reference evidence="1 2" key="1">
    <citation type="journal article" date="2015" name="Nat. Commun.">
        <title>Lucilia cuprina genome unlocks parasitic fly biology to underpin future interventions.</title>
        <authorList>
            <person name="Anstead C.A."/>
            <person name="Korhonen P.K."/>
            <person name="Young N.D."/>
            <person name="Hall R.S."/>
            <person name="Jex A.R."/>
            <person name="Murali S.C."/>
            <person name="Hughes D.S."/>
            <person name="Lee S.F."/>
            <person name="Perry T."/>
            <person name="Stroehlein A.J."/>
            <person name="Ansell B.R."/>
            <person name="Breugelmans B."/>
            <person name="Hofmann A."/>
            <person name="Qu J."/>
            <person name="Dugan S."/>
            <person name="Lee S.L."/>
            <person name="Chao H."/>
            <person name="Dinh H."/>
            <person name="Han Y."/>
            <person name="Doddapaneni H.V."/>
            <person name="Worley K.C."/>
            <person name="Muzny D.M."/>
            <person name="Ioannidis P."/>
            <person name="Waterhouse R.M."/>
            <person name="Zdobnov E.M."/>
            <person name="James P.J."/>
            <person name="Bagnall N.H."/>
            <person name="Kotze A.C."/>
            <person name="Gibbs R.A."/>
            <person name="Richards S."/>
            <person name="Batterham P."/>
            <person name="Gasser R.B."/>
        </authorList>
    </citation>
    <scope>NUCLEOTIDE SEQUENCE [LARGE SCALE GENOMIC DNA]</scope>
    <source>
        <strain evidence="1 2">LS</strain>
        <tissue evidence="1">Full body</tissue>
    </source>
</reference>
<proteinExistence type="predicted"/>
<accession>A0A0L0CMQ3</accession>